<protein>
    <submittedName>
        <fullName evidence="2">Universal stress protein</fullName>
    </submittedName>
</protein>
<keyword evidence="3" id="KW-1185">Reference proteome</keyword>
<accession>A0ABV8PEI6</accession>
<dbReference type="Proteomes" id="UP001595789">
    <property type="component" value="Unassembled WGS sequence"/>
</dbReference>
<feature type="domain" description="UspA" evidence="1">
    <location>
        <begin position="30"/>
        <end position="73"/>
    </location>
</feature>
<name>A0ABV8PEI6_9SPHI</name>
<gene>
    <name evidence="2" type="ORF">ACFOWA_17805</name>
</gene>
<evidence type="ECO:0000313" key="2">
    <source>
        <dbReference type="EMBL" id="MFC4213055.1"/>
    </source>
</evidence>
<dbReference type="Pfam" id="PF00582">
    <property type="entry name" value="Usp"/>
    <property type="match status" value="1"/>
</dbReference>
<sequence>MINDLRRELGYPGIHFWEINGDNEVSTFEKMMIEKRMDLLVVVHREHGFFSRLLKGSVTKKLAGQLSVPMLVYNQDE</sequence>
<evidence type="ECO:0000313" key="3">
    <source>
        <dbReference type="Proteomes" id="UP001595789"/>
    </source>
</evidence>
<reference evidence="3" key="1">
    <citation type="journal article" date="2019" name="Int. J. Syst. Evol. Microbiol.">
        <title>The Global Catalogue of Microorganisms (GCM) 10K type strain sequencing project: providing services to taxonomists for standard genome sequencing and annotation.</title>
        <authorList>
            <consortium name="The Broad Institute Genomics Platform"/>
            <consortium name="The Broad Institute Genome Sequencing Center for Infectious Disease"/>
            <person name="Wu L."/>
            <person name="Ma J."/>
        </authorList>
    </citation>
    <scope>NUCLEOTIDE SEQUENCE [LARGE SCALE GENOMIC DNA]</scope>
    <source>
        <strain evidence="3">CCM 8691</strain>
    </source>
</reference>
<comment type="caution">
    <text evidence="2">The sequence shown here is derived from an EMBL/GenBank/DDBJ whole genome shotgun (WGS) entry which is preliminary data.</text>
</comment>
<dbReference type="Gene3D" id="3.40.50.620">
    <property type="entry name" value="HUPs"/>
    <property type="match status" value="1"/>
</dbReference>
<evidence type="ECO:0000259" key="1">
    <source>
        <dbReference type="Pfam" id="PF00582"/>
    </source>
</evidence>
<dbReference type="EMBL" id="JBHSBW010000015">
    <property type="protein sequence ID" value="MFC4213055.1"/>
    <property type="molecule type" value="Genomic_DNA"/>
</dbReference>
<dbReference type="SUPFAM" id="SSF52402">
    <property type="entry name" value="Adenine nucleotide alpha hydrolases-like"/>
    <property type="match status" value="1"/>
</dbReference>
<dbReference type="InterPro" id="IPR006016">
    <property type="entry name" value="UspA"/>
</dbReference>
<dbReference type="RefSeq" id="WP_378987786.1">
    <property type="nucleotide sequence ID" value="NZ_JBHSBW010000015.1"/>
</dbReference>
<proteinExistence type="predicted"/>
<dbReference type="InterPro" id="IPR014729">
    <property type="entry name" value="Rossmann-like_a/b/a_fold"/>
</dbReference>
<organism evidence="2 3">
    <name type="scientific">Pedobacter lithocola</name>
    <dbReference type="NCBI Taxonomy" id="1908239"/>
    <lineage>
        <taxon>Bacteria</taxon>
        <taxon>Pseudomonadati</taxon>
        <taxon>Bacteroidota</taxon>
        <taxon>Sphingobacteriia</taxon>
        <taxon>Sphingobacteriales</taxon>
        <taxon>Sphingobacteriaceae</taxon>
        <taxon>Pedobacter</taxon>
    </lineage>
</organism>